<keyword evidence="1 7" id="KW-0507">mRNA processing</keyword>
<keyword evidence="14" id="KW-1185">Reference proteome</keyword>
<dbReference type="Gene3D" id="1.10.3090.10">
    <property type="entry name" value="cca-adding enzyme, domain 2"/>
    <property type="match status" value="1"/>
</dbReference>
<dbReference type="SUPFAM" id="SSF81301">
    <property type="entry name" value="Nucleotidyltransferase"/>
    <property type="match status" value="1"/>
</dbReference>
<evidence type="ECO:0000256" key="7">
    <source>
        <dbReference type="HAMAP-Rule" id="MF_00957"/>
    </source>
</evidence>
<protein>
    <recommendedName>
        <fullName evidence="7">Poly(A) polymerase I</fullName>
        <shortName evidence="7">PAP I</shortName>
        <ecNumber evidence="7">2.7.7.19</ecNumber>
    </recommendedName>
</protein>
<evidence type="ECO:0000259" key="10">
    <source>
        <dbReference type="Pfam" id="PF01743"/>
    </source>
</evidence>
<keyword evidence="3 7" id="KW-0547">Nucleotide-binding</keyword>
<dbReference type="NCBIfam" id="TIGR01942">
    <property type="entry name" value="pcnB"/>
    <property type="match status" value="1"/>
</dbReference>
<dbReference type="Proteomes" id="UP000484885">
    <property type="component" value="Unassembled WGS sequence"/>
</dbReference>
<evidence type="ECO:0000256" key="1">
    <source>
        <dbReference type="ARBA" id="ARBA00022664"/>
    </source>
</evidence>
<evidence type="ECO:0000256" key="8">
    <source>
        <dbReference type="RuleBase" id="RU003953"/>
    </source>
</evidence>
<comment type="caution">
    <text evidence="13">The sequence shown here is derived from an EMBL/GenBank/DDBJ whole genome shotgun (WGS) entry which is preliminary data.</text>
</comment>
<feature type="domain" description="Polymerase A arginine-rich C-terminal" evidence="11">
    <location>
        <begin position="305"/>
        <end position="420"/>
    </location>
</feature>
<dbReference type="GO" id="GO:1990817">
    <property type="term" value="F:poly(A) RNA polymerase activity"/>
    <property type="evidence" value="ECO:0007669"/>
    <property type="project" value="UniProtKB-UniRule"/>
</dbReference>
<dbReference type="GO" id="GO:0003723">
    <property type="term" value="F:RNA binding"/>
    <property type="evidence" value="ECO:0007669"/>
    <property type="project" value="UniProtKB-UniRule"/>
</dbReference>
<sequence length="426" mass="48147">MPGLMTIERAEHGIQPRHVSANALKVIERLQDAGFKAYLVGGCIRDLLLGAQPKDFDVATSATPEEIRELFRNARLIGRRFRLAHVRFGREIIEVATFRGPGDSDVGDADRVVEKGRLTRDNVFGSEEEDAIRRDFTINALMYDPATETIRDHVGGYVDVLERRLRLIGDPVTRYREDPVRLLRAIRFMVKLDLNMEPDTAGPIVSMAPLLDGIPPARLFDEILKLFMSGKAWPTYQALVRQALWPQLFPGLFEDPASPPKLVENALKSTDRRVAEGLPVTPGFLFAAFLWQRVRAAAEAMVEDGVPPVDALAAAGEEAIVAQARKVALHRRFSTIAKEIWCMQPRFRKRRGKRALRLINERRFRAAYDFLLLRVDEEPELAELAQWWTDVQAVETDDRASMVESAPGGGAKRRRRPRRRKPAQST</sequence>
<feature type="active site" evidence="7">
    <location>
        <position position="55"/>
    </location>
</feature>
<keyword evidence="13" id="KW-0548">Nucleotidyltransferase</keyword>
<reference evidence="13 14" key="1">
    <citation type="submission" date="2020-02" db="EMBL/GenBank/DDBJ databases">
        <authorList>
            <person name="Zhang X.-Y."/>
        </authorList>
    </citation>
    <scope>NUCLEOTIDE SEQUENCE [LARGE SCALE GENOMIC DNA]</scope>
    <source>
        <strain evidence="13 14">C33</strain>
    </source>
</reference>
<dbReference type="InterPro" id="IPR032828">
    <property type="entry name" value="PolyA_RNA-bd"/>
</dbReference>
<feature type="region of interest" description="Disordered" evidence="9">
    <location>
        <begin position="398"/>
        <end position="426"/>
    </location>
</feature>
<dbReference type="Pfam" id="PF01743">
    <property type="entry name" value="PolyA_pol"/>
    <property type="match status" value="1"/>
</dbReference>
<proteinExistence type="inferred from homology"/>
<dbReference type="Gene3D" id="3.30.460.10">
    <property type="entry name" value="Beta Polymerase, domain 2"/>
    <property type="match status" value="1"/>
</dbReference>
<keyword evidence="5 7" id="KW-0694">RNA-binding</keyword>
<dbReference type="PANTHER" id="PTHR43051">
    <property type="entry name" value="POLYNUCLEOTIDE ADENYLYLTRANSFERASE FAMILY PROTEIN"/>
    <property type="match status" value="1"/>
</dbReference>
<dbReference type="Pfam" id="PF12626">
    <property type="entry name" value="PolyA_pol_arg_C"/>
    <property type="match status" value="1"/>
</dbReference>
<dbReference type="InterPro" id="IPR043519">
    <property type="entry name" value="NT_sf"/>
</dbReference>
<dbReference type="HAMAP" id="MF_00957">
    <property type="entry name" value="PolyA_pol"/>
    <property type="match status" value="1"/>
</dbReference>
<dbReference type="AlphaFoldDB" id="A0A845V8J9"/>
<dbReference type="EC" id="2.7.7.19" evidence="7"/>
<dbReference type="CDD" id="cd05398">
    <property type="entry name" value="NT_ClassII-CCAase"/>
    <property type="match status" value="1"/>
</dbReference>
<organism evidence="13 14">
    <name type="scientific">Wenzhouxiangella limi</name>
    <dbReference type="NCBI Taxonomy" id="2707351"/>
    <lineage>
        <taxon>Bacteria</taxon>
        <taxon>Pseudomonadati</taxon>
        <taxon>Pseudomonadota</taxon>
        <taxon>Gammaproteobacteria</taxon>
        <taxon>Chromatiales</taxon>
        <taxon>Wenzhouxiangellaceae</taxon>
        <taxon>Wenzhouxiangella</taxon>
    </lineage>
</organism>
<comment type="catalytic activity">
    <reaction evidence="7">
        <text>RNA(n) + ATP = RNA(n)-3'-adenine ribonucleotide + diphosphate</text>
        <dbReference type="Rhea" id="RHEA:11332"/>
        <dbReference type="Rhea" id="RHEA-COMP:14527"/>
        <dbReference type="Rhea" id="RHEA-COMP:17347"/>
        <dbReference type="ChEBI" id="CHEBI:30616"/>
        <dbReference type="ChEBI" id="CHEBI:33019"/>
        <dbReference type="ChEBI" id="CHEBI:140395"/>
        <dbReference type="ChEBI" id="CHEBI:173115"/>
        <dbReference type="EC" id="2.7.7.19"/>
    </reaction>
</comment>
<evidence type="ECO:0000256" key="3">
    <source>
        <dbReference type="ARBA" id="ARBA00022741"/>
    </source>
</evidence>
<dbReference type="FunFam" id="3.30.460.10:FF:000035">
    <property type="entry name" value="Poly(A) polymerase I"/>
    <property type="match status" value="1"/>
</dbReference>
<dbReference type="Pfam" id="PF12627">
    <property type="entry name" value="PolyA_pol_RNAbd"/>
    <property type="match status" value="1"/>
</dbReference>
<feature type="domain" description="tRNA nucleotidyltransferase/poly(A) polymerase RNA and SrmB- binding" evidence="12">
    <location>
        <begin position="194"/>
        <end position="252"/>
    </location>
</feature>
<feature type="domain" description="Poly A polymerase head" evidence="10">
    <location>
        <begin position="37"/>
        <end position="166"/>
    </location>
</feature>
<feature type="active site" evidence="7">
    <location>
        <position position="57"/>
    </location>
</feature>
<keyword evidence="4 7" id="KW-0067">ATP-binding</keyword>
<evidence type="ECO:0000259" key="11">
    <source>
        <dbReference type="Pfam" id="PF12626"/>
    </source>
</evidence>
<evidence type="ECO:0000313" key="14">
    <source>
        <dbReference type="Proteomes" id="UP000484885"/>
    </source>
</evidence>
<keyword evidence="6 7" id="KW-0804">Transcription</keyword>
<name>A0A845V8J9_9GAMM</name>
<dbReference type="GO" id="GO:0005524">
    <property type="term" value="F:ATP binding"/>
    <property type="evidence" value="ECO:0007669"/>
    <property type="project" value="UniProtKB-UniRule"/>
</dbReference>
<dbReference type="InterPro" id="IPR010206">
    <property type="entry name" value="PolA_pol_I"/>
</dbReference>
<feature type="compositionally biased region" description="Basic residues" evidence="9">
    <location>
        <begin position="411"/>
        <end position="426"/>
    </location>
</feature>
<dbReference type="InterPro" id="IPR052191">
    <property type="entry name" value="tRNA_ntf/polyA_polymerase_I"/>
</dbReference>
<accession>A0A845V8J9</accession>
<evidence type="ECO:0000313" key="13">
    <source>
        <dbReference type="EMBL" id="NDY96491.1"/>
    </source>
</evidence>
<evidence type="ECO:0000259" key="12">
    <source>
        <dbReference type="Pfam" id="PF12627"/>
    </source>
</evidence>
<keyword evidence="2 7" id="KW-0808">Transferase</keyword>
<dbReference type="PANTHER" id="PTHR43051:SF1">
    <property type="entry name" value="POLYNUCLEOTIDE ADENYLYLTRANSFERASE FAMILY PROTEIN"/>
    <property type="match status" value="1"/>
</dbReference>
<dbReference type="EMBL" id="JAAGSC010000043">
    <property type="protein sequence ID" value="NDY96491.1"/>
    <property type="molecule type" value="Genomic_DNA"/>
</dbReference>
<evidence type="ECO:0000256" key="2">
    <source>
        <dbReference type="ARBA" id="ARBA00022679"/>
    </source>
</evidence>
<dbReference type="SUPFAM" id="SSF81891">
    <property type="entry name" value="Poly A polymerase C-terminal region-like"/>
    <property type="match status" value="1"/>
</dbReference>
<evidence type="ECO:0000256" key="4">
    <source>
        <dbReference type="ARBA" id="ARBA00022840"/>
    </source>
</evidence>
<dbReference type="GO" id="GO:0043633">
    <property type="term" value="P:polyadenylation-dependent RNA catabolic process"/>
    <property type="evidence" value="ECO:0007669"/>
    <property type="project" value="InterPro"/>
</dbReference>
<feature type="active site" evidence="7">
    <location>
        <position position="135"/>
    </location>
</feature>
<evidence type="ECO:0000256" key="6">
    <source>
        <dbReference type="ARBA" id="ARBA00023163"/>
    </source>
</evidence>
<dbReference type="GO" id="GO:0006397">
    <property type="term" value="P:mRNA processing"/>
    <property type="evidence" value="ECO:0007669"/>
    <property type="project" value="UniProtKB-KW"/>
</dbReference>
<dbReference type="InterPro" id="IPR025866">
    <property type="entry name" value="PolyA_pol_arg_C_dom"/>
</dbReference>
<evidence type="ECO:0000256" key="9">
    <source>
        <dbReference type="SAM" id="MobiDB-lite"/>
    </source>
</evidence>
<dbReference type="InterPro" id="IPR002646">
    <property type="entry name" value="PolA_pol_head_dom"/>
</dbReference>
<gene>
    <name evidence="7 13" type="primary">pcnB</name>
    <name evidence="13" type="ORF">G3I74_12190</name>
</gene>
<evidence type="ECO:0000256" key="5">
    <source>
        <dbReference type="ARBA" id="ARBA00022884"/>
    </source>
</evidence>
<comment type="function">
    <text evidence="7">Adds poly(A) tail to the 3' end of many RNAs, which usually targets these RNAs for decay. Plays a significant role in the global control of gene expression, through influencing the rate of transcript degradation, and in the general RNA quality control.</text>
</comment>
<comment type="similarity">
    <text evidence="7 8">Belongs to the tRNA nucleotidyltransferase/poly(A) polymerase family.</text>
</comment>